<keyword evidence="2 7" id="KW-0285">Flavoprotein</keyword>
<dbReference type="EC" id="1.1.99.31" evidence="9"/>
<dbReference type="GO" id="GO:0010181">
    <property type="term" value="F:FMN binding"/>
    <property type="evidence" value="ECO:0007669"/>
    <property type="project" value="InterPro"/>
</dbReference>
<feature type="binding site" evidence="7">
    <location>
        <position position="37"/>
    </location>
    <ligand>
        <name>glyoxylate</name>
        <dbReference type="ChEBI" id="CHEBI:36655"/>
    </ligand>
</feature>
<feature type="domain" description="FMN hydroxy acid dehydrogenase" evidence="8">
    <location>
        <begin position="11"/>
        <end position="394"/>
    </location>
</feature>
<feature type="binding site" evidence="7">
    <location>
        <position position="168"/>
    </location>
    <ligand>
        <name>FMN</name>
        <dbReference type="ChEBI" id="CHEBI:58210"/>
    </ligand>
</feature>
<dbReference type="Gene3D" id="3.20.20.70">
    <property type="entry name" value="Aldolase class I"/>
    <property type="match status" value="1"/>
</dbReference>
<proteinExistence type="inferred from homology"/>
<evidence type="ECO:0000256" key="7">
    <source>
        <dbReference type="PIRSR" id="PIRSR000138-2"/>
    </source>
</evidence>
<sequence length="395" mass="43243">MALQRKLYTGTDFRRALSIEELRSIARRRVPHFAFEYVECGAEDEVTLHRNRAAFEAIGLVPDTLVDTTARHQRIMLFGQESRSPLIIAPTAMNGMLCHRGDSALARTAMATGIPFTLSTFSNVRIEELAADTGGRLWMQLYIMKDRSIARDIVRRAGLAGYEALVVTSDANVFGFREWDRRNYRAPGKLTLRNLADIARHPRWVVDVIIPHGVPRFENVLEALPPEARSARAGVAYLPQLLVPDVTWDDLKWLREEWPRKLILKGVLNVADAQRAADLGCDGIVLTNHGGRQLDGCISPIEVLPDIAGAVGDRLAIIVDSGFRRGTDVVKAIALGAQAVMIGTAPLYGLAAGGEDGARHAIGLLTAEVDRVLGQLGCNSLADLGPHLLVRENAN</sequence>
<comment type="similarity">
    <text evidence="5">Belongs to the FMN-dependent alpha-hydroxy acid dehydrogenase family.</text>
</comment>
<dbReference type="InterPro" id="IPR013785">
    <property type="entry name" value="Aldolase_TIM"/>
</dbReference>
<accession>A0A1A8XIJ2</accession>
<dbReference type="InterPro" id="IPR000262">
    <property type="entry name" value="FMN-dep_DH"/>
</dbReference>
<dbReference type="Pfam" id="PF01070">
    <property type="entry name" value="FMN_dh"/>
    <property type="match status" value="1"/>
</dbReference>
<feature type="binding site" evidence="7">
    <location>
        <position position="119"/>
    </location>
    <ligand>
        <name>FMN</name>
        <dbReference type="ChEBI" id="CHEBI:58210"/>
    </ligand>
</feature>
<dbReference type="CDD" id="cd02809">
    <property type="entry name" value="alpha_hydroxyacid_oxid_FMN"/>
    <property type="match status" value="1"/>
</dbReference>
<evidence type="ECO:0000256" key="5">
    <source>
        <dbReference type="ARBA" id="ARBA00024042"/>
    </source>
</evidence>
<evidence type="ECO:0000256" key="2">
    <source>
        <dbReference type="ARBA" id="ARBA00022630"/>
    </source>
</evidence>
<dbReference type="GO" id="GO:0005886">
    <property type="term" value="C:plasma membrane"/>
    <property type="evidence" value="ECO:0007669"/>
    <property type="project" value="TreeGrafter"/>
</dbReference>
<feature type="binding site" evidence="7">
    <location>
        <position position="265"/>
    </location>
    <ligand>
        <name>FMN</name>
        <dbReference type="ChEBI" id="CHEBI:58210"/>
    </ligand>
</feature>
<feature type="binding site" evidence="7">
    <location>
        <position position="177"/>
    </location>
    <ligand>
        <name>glyoxylate</name>
        <dbReference type="ChEBI" id="CHEBI:36655"/>
    </ligand>
</feature>
<dbReference type="PANTHER" id="PTHR10578:SF107">
    <property type="entry name" value="2-HYDROXYACID OXIDASE 1"/>
    <property type="match status" value="1"/>
</dbReference>
<name>A0A1A8XIJ2_9RHOO</name>
<evidence type="ECO:0000313" key="10">
    <source>
        <dbReference type="Proteomes" id="UP000199600"/>
    </source>
</evidence>
<protein>
    <submittedName>
        <fullName evidence="9">(S)-mandelate dehydrogenase</fullName>
        <ecNumber evidence="9">1.1.99.31</ecNumber>
    </submittedName>
</protein>
<feature type="active site" description="Proton acceptor" evidence="6">
    <location>
        <position position="289"/>
    </location>
</feature>
<dbReference type="PANTHER" id="PTHR10578">
    <property type="entry name" value="S -2-HYDROXY-ACID OXIDASE-RELATED"/>
    <property type="match status" value="1"/>
</dbReference>
<feature type="binding site" evidence="7">
    <location>
        <begin position="320"/>
        <end position="324"/>
    </location>
    <ligand>
        <name>FMN</name>
        <dbReference type="ChEBI" id="CHEBI:58210"/>
    </ligand>
</feature>
<evidence type="ECO:0000259" key="8">
    <source>
        <dbReference type="PROSITE" id="PS51349"/>
    </source>
</evidence>
<evidence type="ECO:0000256" key="3">
    <source>
        <dbReference type="ARBA" id="ARBA00022643"/>
    </source>
</evidence>
<dbReference type="InterPro" id="IPR012133">
    <property type="entry name" value="Alpha-hydoxy_acid_DH_FMN"/>
</dbReference>
<reference evidence="9 10" key="1">
    <citation type="submission" date="2016-06" db="EMBL/GenBank/DDBJ databases">
        <authorList>
            <person name="Kjaerup R.B."/>
            <person name="Dalgaard T.S."/>
            <person name="Juul-Madsen H.R."/>
        </authorList>
    </citation>
    <scope>NUCLEOTIDE SEQUENCE [LARGE SCALE GENOMIC DNA]</scope>
    <source>
        <strain evidence="9">2</strain>
    </source>
</reference>
<dbReference type="AlphaFoldDB" id="A0A1A8XIJ2"/>
<dbReference type="GO" id="GO:0004459">
    <property type="term" value="F:L-lactate dehydrogenase (NAD+) activity"/>
    <property type="evidence" value="ECO:0007669"/>
    <property type="project" value="TreeGrafter"/>
</dbReference>
<dbReference type="EMBL" id="FLQY01000029">
    <property type="protein sequence ID" value="SBT04202.1"/>
    <property type="molecule type" value="Genomic_DNA"/>
</dbReference>
<evidence type="ECO:0000313" key="9">
    <source>
        <dbReference type="EMBL" id="SBT04202.1"/>
    </source>
</evidence>
<keyword evidence="10" id="KW-1185">Reference proteome</keyword>
<dbReference type="RefSeq" id="WP_186409690.1">
    <property type="nucleotide sequence ID" value="NZ_FLQY01000029.1"/>
</dbReference>
<dbReference type="PROSITE" id="PS51349">
    <property type="entry name" value="FMN_HYDROXY_ACID_DH_2"/>
    <property type="match status" value="1"/>
</dbReference>
<dbReference type="GO" id="GO:0009060">
    <property type="term" value="P:aerobic respiration"/>
    <property type="evidence" value="ECO:0007669"/>
    <property type="project" value="TreeGrafter"/>
</dbReference>
<dbReference type="SUPFAM" id="SSF51395">
    <property type="entry name" value="FMN-linked oxidoreductases"/>
    <property type="match status" value="1"/>
</dbReference>
<evidence type="ECO:0000256" key="6">
    <source>
        <dbReference type="PIRSR" id="PIRSR000138-1"/>
    </source>
</evidence>
<dbReference type="PIRSF" id="PIRSF000138">
    <property type="entry name" value="Al-hdrx_acd_dh"/>
    <property type="match status" value="1"/>
</dbReference>
<evidence type="ECO:0000256" key="1">
    <source>
        <dbReference type="ARBA" id="ARBA00001917"/>
    </source>
</evidence>
<evidence type="ECO:0000256" key="4">
    <source>
        <dbReference type="ARBA" id="ARBA00023002"/>
    </source>
</evidence>
<dbReference type="GO" id="GO:0033720">
    <property type="term" value="F:(S)-mandelate dehydrogenase activity"/>
    <property type="evidence" value="ECO:0007669"/>
    <property type="project" value="UniProtKB-EC"/>
</dbReference>
<dbReference type="FunFam" id="3.20.20.70:FF:000029">
    <property type="entry name" value="L-lactate dehydrogenase"/>
    <property type="match status" value="1"/>
</dbReference>
<feature type="binding site" evidence="7">
    <location>
        <position position="292"/>
    </location>
    <ligand>
        <name>glyoxylate</name>
        <dbReference type="ChEBI" id="CHEBI:36655"/>
    </ligand>
</feature>
<dbReference type="InterPro" id="IPR037396">
    <property type="entry name" value="FMN_HAD"/>
</dbReference>
<organism evidence="9 10">
    <name type="scientific">Candidatus Propionivibrio aalborgensis</name>
    <dbReference type="NCBI Taxonomy" id="1860101"/>
    <lineage>
        <taxon>Bacteria</taxon>
        <taxon>Pseudomonadati</taxon>
        <taxon>Pseudomonadota</taxon>
        <taxon>Betaproteobacteria</taxon>
        <taxon>Rhodocyclales</taxon>
        <taxon>Rhodocyclaceae</taxon>
        <taxon>Propionivibrio</taxon>
    </lineage>
</organism>
<feature type="binding site" evidence="7">
    <location>
        <position position="289"/>
    </location>
    <ligand>
        <name>glyoxylate</name>
        <dbReference type="ChEBI" id="CHEBI:36655"/>
    </ligand>
</feature>
<keyword evidence="4 9" id="KW-0560">Oxidoreductase</keyword>
<comment type="cofactor">
    <cofactor evidence="1">
        <name>FMN</name>
        <dbReference type="ChEBI" id="CHEBI:58210"/>
    </cofactor>
</comment>
<keyword evidence="3 7" id="KW-0288">FMN</keyword>
<feature type="binding site" evidence="7">
    <location>
        <position position="142"/>
    </location>
    <ligand>
        <name>glyoxylate</name>
        <dbReference type="ChEBI" id="CHEBI:36655"/>
    </ligand>
</feature>
<dbReference type="Proteomes" id="UP000199600">
    <property type="component" value="Unassembled WGS sequence"/>
</dbReference>
<feature type="binding site" evidence="7">
    <location>
        <begin position="90"/>
        <end position="92"/>
    </location>
    <ligand>
        <name>FMN</name>
        <dbReference type="ChEBI" id="CHEBI:58210"/>
    </ligand>
</feature>
<gene>
    <name evidence="9" type="primary">mdlB</name>
    <name evidence="9" type="ORF">PROAA_1240013</name>
</gene>
<feature type="binding site" evidence="7">
    <location>
        <position position="140"/>
    </location>
    <ligand>
        <name>FMN</name>
        <dbReference type="ChEBI" id="CHEBI:58210"/>
    </ligand>
</feature>